<feature type="transmembrane region" description="Helical" evidence="1">
    <location>
        <begin position="46"/>
        <end position="63"/>
    </location>
</feature>
<gene>
    <name evidence="2" type="ORF">VRS74_12170</name>
</gene>
<comment type="caution">
    <text evidence="2">The sequence shown here is derived from an EMBL/GenBank/DDBJ whole genome shotgun (WGS) entry which is preliminary data.</text>
</comment>
<organism evidence="2 3">
    <name type="scientific">Altererythrobacter litoralis</name>
    <dbReference type="NCBI Taxonomy" id="3113904"/>
    <lineage>
        <taxon>Bacteria</taxon>
        <taxon>Pseudomonadati</taxon>
        <taxon>Pseudomonadota</taxon>
        <taxon>Alphaproteobacteria</taxon>
        <taxon>Sphingomonadales</taxon>
        <taxon>Erythrobacteraceae</taxon>
        <taxon>Altererythrobacter</taxon>
    </lineage>
</organism>
<name>A0ABU7GH71_9SPHN</name>
<keyword evidence="1" id="KW-1133">Transmembrane helix</keyword>
<dbReference type="EMBL" id="JAZDQV010000015">
    <property type="protein sequence ID" value="MEE1878439.1"/>
    <property type="molecule type" value="Genomic_DNA"/>
</dbReference>
<reference evidence="2 3" key="1">
    <citation type="submission" date="2024-01" db="EMBL/GenBank/DDBJ databases">
        <title>The genome sequence of Erythrobacteraceae sp. strain 1XM1-14.</title>
        <authorList>
            <person name="Liu Y."/>
        </authorList>
    </citation>
    <scope>NUCLEOTIDE SEQUENCE [LARGE SCALE GENOMIC DNA]</scope>
    <source>
        <strain evidence="2 3">1XM1-14</strain>
    </source>
</reference>
<evidence type="ECO:0000313" key="2">
    <source>
        <dbReference type="EMBL" id="MEE1878439.1"/>
    </source>
</evidence>
<evidence type="ECO:0000313" key="3">
    <source>
        <dbReference type="Proteomes" id="UP001343492"/>
    </source>
</evidence>
<feature type="transmembrane region" description="Helical" evidence="1">
    <location>
        <begin position="15"/>
        <end position="34"/>
    </location>
</feature>
<sequence>MATTFKIHADPERRFLQIMAWVMSLIIVAGFVTNLAMGRSSFDVPWQYHVHGMVFFGWVVIFLT</sequence>
<keyword evidence="1" id="KW-0472">Membrane</keyword>
<protein>
    <submittedName>
        <fullName evidence="2">Uncharacterized protein</fullName>
    </submittedName>
</protein>
<proteinExistence type="predicted"/>
<keyword evidence="3" id="KW-1185">Reference proteome</keyword>
<accession>A0ABU7GH71</accession>
<dbReference type="RefSeq" id="WP_354145504.1">
    <property type="nucleotide sequence ID" value="NZ_JAZDQV010000015.1"/>
</dbReference>
<evidence type="ECO:0000256" key="1">
    <source>
        <dbReference type="SAM" id="Phobius"/>
    </source>
</evidence>
<keyword evidence="1" id="KW-0812">Transmembrane</keyword>
<dbReference type="Proteomes" id="UP001343492">
    <property type="component" value="Unassembled WGS sequence"/>
</dbReference>